<protein>
    <submittedName>
        <fullName evidence="2">Dipeptidyl aminopeptidase/acylaminoacyl peptidase</fullName>
    </submittedName>
</protein>
<evidence type="ECO:0000313" key="2">
    <source>
        <dbReference type="EMBL" id="SCD21263.1"/>
    </source>
</evidence>
<keyword evidence="2" id="KW-0378">Hydrolase</keyword>
<dbReference type="SUPFAM" id="SSF53474">
    <property type="entry name" value="alpha/beta-Hydrolases"/>
    <property type="match status" value="1"/>
</dbReference>
<feature type="domain" description="Acetyl xylan esterase" evidence="1">
    <location>
        <begin position="109"/>
        <end position="255"/>
    </location>
</feature>
<dbReference type="InterPro" id="IPR050261">
    <property type="entry name" value="FrsA_esterase"/>
</dbReference>
<dbReference type="EMBL" id="LT605205">
    <property type="protein sequence ID" value="SCD21263.1"/>
    <property type="molecule type" value="Genomic_DNA"/>
</dbReference>
<evidence type="ECO:0000259" key="1">
    <source>
        <dbReference type="Pfam" id="PF05448"/>
    </source>
</evidence>
<dbReference type="PANTHER" id="PTHR22946">
    <property type="entry name" value="DIENELACTONE HYDROLASE DOMAIN-CONTAINING PROTEIN-RELATED"/>
    <property type="match status" value="1"/>
</dbReference>
<gene>
    <name evidence="2" type="ORF">PSM36_2460</name>
</gene>
<dbReference type="AlphaFoldDB" id="A0A1R3SYJ5"/>
<dbReference type="RefSeq" id="WP_076931111.1">
    <property type="nucleotide sequence ID" value="NZ_LT605205.1"/>
</dbReference>
<name>A0A1R3SYJ5_9BACT</name>
<accession>A0A1R3SYJ5</accession>
<dbReference type="InterPro" id="IPR008391">
    <property type="entry name" value="AXE1_dom"/>
</dbReference>
<proteinExistence type="predicted"/>
<dbReference type="STRING" id="1642647.PSM36_2460"/>
<dbReference type="Gene3D" id="3.40.50.1820">
    <property type="entry name" value="alpha/beta hydrolase"/>
    <property type="match status" value="1"/>
</dbReference>
<dbReference type="ESTHER" id="9bact-a0a1r3syj5">
    <property type="family name" value="Pectin_methylesterase"/>
</dbReference>
<dbReference type="Pfam" id="PF05448">
    <property type="entry name" value="AXE1"/>
    <property type="match status" value="1"/>
</dbReference>
<sequence length="406" mass="46141">MRREFIQKIIFLFLLVVVFLFDSCNSKRNENIAGTKQADSTMLCVGNYWSEAEGKEFLEKQRKEYTTTDDWKKRSEQIRRQILKGTGLEKFPEKCPLNPIFGDTRTYDGYQVQNVAFESLPGVYVTGSLYTPLNKSEKLPAILNTHGHWSDLDDYGRYRPDAQKRFAVMARMGAMVFAYDMVGYGQLAEEYEWIHKHPEALKQQLWNSIRSVDFLLSMGADPDRIGITGASGGGTQAFILTAVDDRISVSVPVVQVSAHFFGGCVCESGMPIHKTENYQTNNVEIAACAAPRPLMLVSDGDDWTKNTPEVEYPFVKYIYELYGKSDLVESVHLPDDKHGYDYNKRAAVYPFLAKHLELDLAKAINPDGSLNENTIVIEDIKTLYPFDEKHPFPSHGIKKNDDVIWN</sequence>
<keyword evidence="2" id="KW-0645">Protease</keyword>
<dbReference type="InterPro" id="IPR029058">
    <property type="entry name" value="AB_hydrolase_fold"/>
</dbReference>
<dbReference type="GO" id="GO:0004177">
    <property type="term" value="F:aminopeptidase activity"/>
    <property type="evidence" value="ECO:0007669"/>
    <property type="project" value="UniProtKB-KW"/>
</dbReference>
<keyword evidence="2" id="KW-0031">Aminopeptidase</keyword>
<dbReference type="KEGG" id="psac:PSM36_2460"/>
<keyword evidence="3" id="KW-1185">Reference proteome</keyword>
<reference evidence="2 3" key="1">
    <citation type="submission" date="2016-08" db="EMBL/GenBank/DDBJ databases">
        <authorList>
            <person name="Seilhamer J.J."/>
        </authorList>
    </citation>
    <scope>NUCLEOTIDE SEQUENCE [LARGE SCALE GENOMIC DNA]</scope>
    <source>
        <strain evidence="2">M3/6</strain>
    </source>
</reference>
<organism evidence="2 3">
    <name type="scientific">Proteiniphilum saccharofermentans</name>
    <dbReference type="NCBI Taxonomy" id="1642647"/>
    <lineage>
        <taxon>Bacteria</taxon>
        <taxon>Pseudomonadati</taxon>
        <taxon>Bacteroidota</taxon>
        <taxon>Bacteroidia</taxon>
        <taxon>Bacteroidales</taxon>
        <taxon>Dysgonomonadaceae</taxon>
        <taxon>Proteiniphilum</taxon>
    </lineage>
</organism>
<evidence type="ECO:0000313" key="3">
    <source>
        <dbReference type="Proteomes" id="UP000187464"/>
    </source>
</evidence>
<dbReference type="Proteomes" id="UP000187464">
    <property type="component" value="Chromosome I"/>
</dbReference>
<dbReference type="PANTHER" id="PTHR22946:SF8">
    <property type="entry name" value="ACETYL XYLAN ESTERASE DOMAIN-CONTAINING PROTEIN"/>
    <property type="match status" value="1"/>
</dbReference>